<dbReference type="PANTHER" id="PTHR23305:SF18">
    <property type="entry name" value="OBG-TYPE G DOMAIN-CONTAINING PROTEIN"/>
    <property type="match status" value="1"/>
</dbReference>
<dbReference type="InterPro" id="IPR012675">
    <property type="entry name" value="Beta-grasp_dom_sf"/>
</dbReference>
<dbReference type="GO" id="GO:0005525">
    <property type="term" value="F:GTP binding"/>
    <property type="evidence" value="ECO:0007669"/>
    <property type="project" value="InterPro"/>
</dbReference>
<organism evidence="5">
    <name type="scientific">marine sediment metagenome</name>
    <dbReference type="NCBI Taxonomy" id="412755"/>
    <lineage>
        <taxon>unclassified sequences</taxon>
        <taxon>metagenomes</taxon>
        <taxon>ecological metagenomes</taxon>
    </lineage>
</organism>
<evidence type="ECO:0000256" key="1">
    <source>
        <dbReference type="ARBA" id="ARBA00022723"/>
    </source>
</evidence>
<dbReference type="InterPro" id="IPR023192">
    <property type="entry name" value="TGS-like_dom_sf"/>
</dbReference>
<dbReference type="GO" id="GO:0046872">
    <property type="term" value="F:metal ion binding"/>
    <property type="evidence" value="ECO:0007669"/>
    <property type="project" value="UniProtKB-KW"/>
</dbReference>
<dbReference type="Pfam" id="PF06071">
    <property type="entry name" value="YchF-GTPase_C"/>
    <property type="match status" value="1"/>
</dbReference>
<dbReference type="PROSITE" id="PS51710">
    <property type="entry name" value="G_OBG"/>
    <property type="match status" value="1"/>
</dbReference>
<dbReference type="InterPro" id="IPR027417">
    <property type="entry name" value="P-loop_NTPase"/>
</dbReference>
<dbReference type="AlphaFoldDB" id="A0A0F9N0H0"/>
<feature type="domain" description="OBG-type G" evidence="4">
    <location>
        <begin position="4"/>
        <end position="258"/>
    </location>
</feature>
<gene>
    <name evidence="5" type="ORF">LCGC14_1394470</name>
</gene>
<dbReference type="Gene3D" id="3.40.50.300">
    <property type="entry name" value="P-loop containing nucleotide triphosphate hydrolases"/>
    <property type="match status" value="1"/>
</dbReference>
<keyword evidence="3" id="KW-0067">ATP-binding</keyword>
<dbReference type="InterPro" id="IPR004396">
    <property type="entry name" value="ATPase_YchF/OLA1"/>
</dbReference>
<evidence type="ECO:0000256" key="3">
    <source>
        <dbReference type="ARBA" id="ARBA00022840"/>
    </source>
</evidence>
<name>A0A0F9N0H0_9ZZZZ</name>
<keyword evidence="1" id="KW-0479">Metal-binding</keyword>
<dbReference type="Gene3D" id="1.10.150.300">
    <property type="entry name" value="TGS-like domain"/>
    <property type="match status" value="1"/>
</dbReference>
<dbReference type="FunFam" id="1.10.150.300:FF:000001">
    <property type="entry name" value="Ribosome-binding ATPase YchF"/>
    <property type="match status" value="1"/>
</dbReference>
<proteinExistence type="inferred from homology"/>
<dbReference type="InterPro" id="IPR006073">
    <property type="entry name" value="GTP-bd"/>
</dbReference>
<sequence length="366" mass="40693">MATVCSGIIGLPNVGKSTLFNVLTGGKAQIANFPFSTISPNIGTVTIADKRLECLTRVTNADIITPAVVQFVDVAGLVKGAHQGEGLGNEFLSRIRSINVLTEIVRCFQGEEIAHCEGNIDPIRDIQIIELELLLADLEIVGRKLAKAVQSGTSKSTKDKERLDILEKVKAELEKGNSLRNVPFTEKEGYELVKEGFLSFKPLLYVANIDESDLASPSLLLQRLREYASTERMEIIEICAQLELELEDIAQEERMEFLEELKIRETGIDRLIKEVYRKLNLITFFTVSGGKETKAWPVERGITASQAAGKVHSDMEKGYIKSDIIPVSELLEAGSIKQAREKGKVRIEGRDYLVEDGDVIHFRFSR</sequence>
<keyword evidence="2" id="KW-0547">Nucleotide-binding</keyword>
<dbReference type="GO" id="GO:0016887">
    <property type="term" value="F:ATP hydrolysis activity"/>
    <property type="evidence" value="ECO:0007669"/>
    <property type="project" value="InterPro"/>
</dbReference>
<dbReference type="EMBL" id="LAZR01009047">
    <property type="protein sequence ID" value="KKM75017.1"/>
    <property type="molecule type" value="Genomic_DNA"/>
</dbReference>
<dbReference type="PIRSF" id="PIRSF006641">
    <property type="entry name" value="CHP00092"/>
    <property type="match status" value="1"/>
</dbReference>
<evidence type="ECO:0000259" key="4">
    <source>
        <dbReference type="PROSITE" id="PS51710"/>
    </source>
</evidence>
<dbReference type="PANTHER" id="PTHR23305">
    <property type="entry name" value="OBG GTPASE FAMILY"/>
    <property type="match status" value="1"/>
</dbReference>
<evidence type="ECO:0000256" key="2">
    <source>
        <dbReference type="ARBA" id="ARBA00022741"/>
    </source>
</evidence>
<comment type="caution">
    <text evidence="5">The sequence shown here is derived from an EMBL/GenBank/DDBJ whole genome shotgun (WGS) entry which is preliminary data.</text>
</comment>
<dbReference type="InterPro" id="IPR013029">
    <property type="entry name" value="YchF_C"/>
</dbReference>
<accession>A0A0F9N0H0</accession>
<dbReference type="Gene3D" id="3.10.20.30">
    <property type="match status" value="1"/>
</dbReference>
<dbReference type="GO" id="GO:0005737">
    <property type="term" value="C:cytoplasm"/>
    <property type="evidence" value="ECO:0007669"/>
    <property type="project" value="TreeGrafter"/>
</dbReference>
<dbReference type="InterPro" id="IPR031167">
    <property type="entry name" value="G_OBG"/>
</dbReference>
<protein>
    <recommendedName>
        <fullName evidence="4">OBG-type G domain-containing protein</fullName>
    </recommendedName>
</protein>
<dbReference type="SUPFAM" id="SSF52540">
    <property type="entry name" value="P-loop containing nucleoside triphosphate hydrolases"/>
    <property type="match status" value="1"/>
</dbReference>
<dbReference type="SUPFAM" id="SSF81271">
    <property type="entry name" value="TGS-like"/>
    <property type="match status" value="1"/>
</dbReference>
<dbReference type="InterPro" id="IPR012676">
    <property type="entry name" value="TGS-like"/>
</dbReference>
<dbReference type="NCBIfam" id="TIGR00092">
    <property type="entry name" value="redox-regulated ATPase YchF"/>
    <property type="match status" value="1"/>
</dbReference>
<dbReference type="FunFam" id="3.10.20.30:FF:000001">
    <property type="entry name" value="Ribosome-binding ATPase YchF"/>
    <property type="match status" value="1"/>
</dbReference>
<dbReference type="GO" id="GO:0005524">
    <property type="term" value="F:ATP binding"/>
    <property type="evidence" value="ECO:0007669"/>
    <property type="project" value="UniProtKB-KW"/>
</dbReference>
<evidence type="ECO:0000313" key="5">
    <source>
        <dbReference type="EMBL" id="KKM75017.1"/>
    </source>
</evidence>
<reference evidence="5" key="1">
    <citation type="journal article" date="2015" name="Nature">
        <title>Complex archaea that bridge the gap between prokaryotes and eukaryotes.</title>
        <authorList>
            <person name="Spang A."/>
            <person name="Saw J.H."/>
            <person name="Jorgensen S.L."/>
            <person name="Zaremba-Niedzwiedzka K."/>
            <person name="Martijn J."/>
            <person name="Lind A.E."/>
            <person name="van Eijk R."/>
            <person name="Schleper C."/>
            <person name="Guy L."/>
            <person name="Ettema T.J."/>
        </authorList>
    </citation>
    <scope>NUCLEOTIDE SEQUENCE</scope>
</reference>
<dbReference type="PRINTS" id="PR00326">
    <property type="entry name" value="GTP1OBG"/>
</dbReference>
<dbReference type="Pfam" id="PF01926">
    <property type="entry name" value="MMR_HSR1"/>
    <property type="match status" value="1"/>
</dbReference>
<dbReference type="HAMAP" id="MF_00944">
    <property type="entry name" value="YchF_OLA1_ATPase"/>
    <property type="match status" value="1"/>
</dbReference>